<dbReference type="HOGENOM" id="CLU_3301411_0_0_10"/>
<dbReference type="EMBL" id="JNGW01000079">
    <property type="protein sequence ID" value="KDR52034.1"/>
    <property type="molecule type" value="Genomic_DNA"/>
</dbReference>
<feature type="non-terminal residue" evidence="1">
    <location>
        <position position="1"/>
    </location>
</feature>
<gene>
    <name evidence="1" type="ORF">HMPREF1991_01878</name>
</gene>
<proteinExistence type="predicted"/>
<dbReference type="AlphaFoldDB" id="A0A069QIZ7"/>
<organism evidence="1 2">
    <name type="scientific">Hoylesella loescheii DSM 19665 = JCM 12249 = ATCC 15930</name>
    <dbReference type="NCBI Taxonomy" id="1122985"/>
    <lineage>
        <taxon>Bacteria</taxon>
        <taxon>Pseudomonadati</taxon>
        <taxon>Bacteroidota</taxon>
        <taxon>Bacteroidia</taxon>
        <taxon>Bacteroidales</taxon>
        <taxon>Prevotellaceae</taxon>
        <taxon>Hoylesella</taxon>
    </lineage>
</organism>
<comment type="caution">
    <text evidence="1">The sequence shown here is derived from an EMBL/GenBank/DDBJ whole genome shotgun (WGS) entry which is preliminary data.</text>
</comment>
<name>A0A069QIZ7_HOYLO</name>
<protein>
    <submittedName>
        <fullName evidence="1">Uncharacterized protein</fullName>
    </submittedName>
</protein>
<evidence type="ECO:0000313" key="2">
    <source>
        <dbReference type="Proteomes" id="UP000027442"/>
    </source>
</evidence>
<keyword evidence="2" id="KW-1185">Reference proteome</keyword>
<accession>A0A069QIZ7</accession>
<dbReference type="Proteomes" id="UP000027442">
    <property type="component" value="Unassembled WGS sequence"/>
</dbReference>
<reference evidence="1 2" key="1">
    <citation type="submission" date="2013-08" db="EMBL/GenBank/DDBJ databases">
        <authorList>
            <person name="Weinstock G."/>
            <person name="Sodergren E."/>
            <person name="Wylie T."/>
            <person name="Fulton L."/>
            <person name="Fulton R."/>
            <person name="Fronick C."/>
            <person name="O'Laughlin M."/>
            <person name="Godfrey J."/>
            <person name="Miner T."/>
            <person name="Herter B."/>
            <person name="Appelbaum E."/>
            <person name="Cordes M."/>
            <person name="Lek S."/>
            <person name="Wollam A."/>
            <person name="Pepin K.H."/>
            <person name="Palsikar V.B."/>
            <person name="Mitreva M."/>
            <person name="Wilson R.K."/>
        </authorList>
    </citation>
    <scope>NUCLEOTIDE SEQUENCE [LARGE SCALE GENOMIC DNA]</scope>
    <source>
        <strain evidence="1 2">ATCC 15930</strain>
    </source>
</reference>
<evidence type="ECO:0000313" key="1">
    <source>
        <dbReference type="EMBL" id="KDR52034.1"/>
    </source>
</evidence>
<sequence>YIAERSLISAKLHIIQQTTKEKARVIVPCAPITAPVFSE</sequence>